<sequence length="1288" mass="144941">MDTVSPLVALAPLPAAHHRRPPRRPEDPLPPEITFKPPHRRAVPPRRRTRQGTRQRQIIDTIRELEGKIGKGSGVSGFCDAIGSVQQGLQGYEGKHTELTTNVLMDVNTIKSRITHLDSQFNDIRSKTLVNQLNDIKPVAADMSSTADLLWKDNDLLDDGLKKQLTPAVEKVKQAVGGFNSVAGDTGVTTQASLVDRAIEEKRQHLEGQINKGALELERKLDVEVKKIQSELTALKDETLKSEITLLRQALQDAKADIVDLLDNFDGTHKPQISEKFDQIKSALKDVLPDKKGKSPLDKQVDALKEKVGDTEGVYQHVLRNIKREVNSAVTSAAEHLTKVDEAVKRDLWTIRQNVEEQLNKYVKEYLRLVTEQLRIIKEKVGKDKNDNKDSIAKHWEVLTSRITTLVKMINGRDGETGKPYYKGLKGIKERVKVWREGFTDAKGFEKIVEKWIRSILKGNEDVKFWIKQYVDDNKRKNGDGCFNSGIIDTKHSQIEVIKDKIIQKLNRGEFEQTLYLAGRSGNNIQDNLNAVRFVCEKFAKQVGEKLAKKANDIKDYKKHLDDLVSQIVTEIEGVCKNGGTATENEHLEYAIAITLVALQSASRHTAKALGNFTTAKDKSKRITYNISTNVDAAIAGVALIKDILGDEHGSTNEPGSKITKALKDLDSQIEKLHGDLRKSTTSSDPASDPKLIQIEDSVEKRVENILSDNVGTNGSEGQVKKNFGEDGFMAAYNDETKLNAADGKLRDRINKINEPINKYFEKTSSTNIDFDALSEYIKTLEEYNNAIRDVKATVSKLETVPSSIETMSEETLQLLQELRQNIKRLETQIDGIQENVNNAERNIEEAIVSLHESVNKSHIKIYDETENFRKSLLSAVKSSFDSVKNSVQSLFARQKQAELTQLQSVVTEQLEKIEEIIREDKSTGVKGFLTILREGMFENFLSRSHPLKDGMKLSELAVQAVICFEGLFEYFDEELTPKNSRLVRTLHSQSTGPHAAMVENIRSVLNALLGHLINTKLKTYDFDHTFREKVHELTVSVGALSAKTFGEGRNPELLNIFKSGMLAFTTELGHAYVNKYSGMKFQDELLKKKDSDPSPNHLTTEGRNCAKVCLTILERVNEDLAYLKGKCDTTNGPWKHNKICETDGNKTNKLGRFFMNRGFTIPLNDGVKQDGQLRCSVNMKGGHICKKLLEKEIGGAKQIDHLKACNATKENEIKFNVLDILTCLRSHLHQYFRVGHISSFAKKSPCSIYEMLTWCCGLQYNSAYSKMQQHCKTLHQALEKEEKTMRK</sequence>
<feature type="region of interest" description="Disordered" evidence="2">
    <location>
        <begin position="1"/>
        <end position="54"/>
    </location>
</feature>
<feature type="compositionally biased region" description="Basic residues" evidence="2">
    <location>
        <begin position="37"/>
        <end position="53"/>
    </location>
</feature>
<gene>
    <name evidence="3" type="ORF">BOVATA_047020</name>
</gene>
<protein>
    <recommendedName>
        <fullName evidence="5">Extracellular matrix-binding ebh</fullName>
    </recommendedName>
</protein>
<reference evidence="3 4" key="1">
    <citation type="journal article" date="2017" name="BMC Genomics">
        <title>Whole-genome assembly of Babesia ovata and comparative genomics between closely related pathogens.</title>
        <authorList>
            <person name="Yamagishi J."/>
            <person name="Asada M."/>
            <person name="Hakimi H."/>
            <person name="Tanaka T.Q."/>
            <person name="Sugimoto C."/>
            <person name="Kawazu S."/>
        </authorList>
    </citation>
    <scope>NUCLEOTIDE SEQUENCE [LARGE SCALE GENOMIC DNA]</scope>
    <source>
        <strain evidence="3 4">Miyake</strain>
    </source>
</reference>
<evidence type="ECO:0008006" key="5">
    <source>
        <dbReference type="Google" id="ProtNLM"/>
    </source>
</evidence>
<dbReference type="VEuPathDB" id="PiroplasmaDB:BOVATA_047020"/>
<feature type="compositionally biased region" description="Low complexity" evidence="2">
    <location>
        <begin position="1"/>
        <end position="15"/>
    </location>
</feature>
<evidence type="ECO:0000313" key="4">
    <source>
        <dbReference type="Proteomes" id="UP000236319"/>
    </source>
</evidence>
<dbReference type="GeneID" id="39876979"/>
<evidence type="ECO:0000256" key="2">
    <source>
        <dbReference type="SAM" id="MobiDB-lite"/>
    </source>
</evidence>
<feature type="coiled-coil region" evidence="1">
    <location>
        <begin position="774"/>
        <end position="857"/>
    </location>
</feature>
<dbReference type="Proteomes" id="UP000236319">
    <property type="component" value="Unassembled WGS sequence"/>
</dbReference>
<dbReference type="OrthoDB" id="2441647at2759"/>
<evidence type="ECO:0000256" key="1">
    <source>
        <dbReference type="SAM" id="Coils"/>
    </source>
</evidence>
<keyword evidence="1" id="KW-0175">Coiled coil</keyword>
<comment type="caution">
    <text evidence="3">The sequence shown here is derived from an EMBL/GenBank/DDBJ whole genome shotgun (WGS) entry which is preliminary data.</text>
</comment>
<organism evidence="3 4">
    <name type="scientific">Babesia ovata</name>
    <dbReference type="NCBI Taxonomy" id="189622"/>
    <lineage>
        <taxon>Eukaryota</taxon>
        <taxon>Sar</taxon>
        <taxon>Alveolata</taxon>
        <taxon>Apicomplexa</taxon>
        <taxon>Aconoidasida</taxon>
        <taxon>Piroplasmida</taxon>
        <taxon>Babesiidae</taxon>
        <taxon>Babesia</taxon>
    </lineage>
</organism>
<dbReference type="RefSeq" id="XP_028869452.1">
    <property type="nucleotide sequence ID" value="XM_029013619.1"/>
</dbReference>
<name>A0A2H6KJQ9_9APIC</name>
<proteinExistence type="predicted"/>
<keyword evidence="4" id="KW-1185">Reference proteome</keyword>
<feature type="coiled-coil region" evidence="1">
    <location>
        <begin position="218"/>
        <end position="264"/>
    </location>
</feature>
<dbReference type="EMBL" id="BDSA01000022">
    <property type="protein sequence ID" value="GBE63209.1"/>
    <property type="molecule type" value="Genomic_DNA"/>
</dbReference>
<evidence type="ECO:0000313" key="3">
    <source>
        <dbReference type="EMBL" id="GBE63209.1"/>
    </source>
</evidence>
<accession>A0A2H6KJQ9</accession>